<dbReference type="EMBL" id="PYJM01000002">
    <property type="protein sequence ID" value="PUA45617.1"/>
    <property type="molecule type" value="Genomic_DNA"/>
</dbReference>
<evidence type="ECO:0000259" key="1">
    <source>
        <dbReference type="Pfam" id="PF14301"/>
    </source>
</evidence>
<evidence type="ECO:0000313" key="2">
    <source>
        <dbReference type="EMBL" id="PUA45617.1"/>
    </source>
</evidence>
<reference evidence="2 3" key="1">
    <citation type="submission" date="2018-03" db="EMBL/GenBank/DDBJ databases">
        <title>Draft genome sequence of the plant growth promoting rhizobacterium Pseudomonas protegens strain BNJ-SS-45 isolated from wheat (Triticum aestivum) rhizosphere.</title>
        <authorList>
            <person name="Bajpai A."/>
            <person name="Shende K."/>
            <person name="Meena N."/>
            <person name="Upadhyayula S.R."/>
            <person name="Suravajhala P."/>
            <person name="Medicherla K.M."/>
            <person name="Johri B.N."/>
        </authorList>
    </citation>
    <scope>NUCLEOTIDE SEQUENCE [LARGE SCALE GENOMIC DNA]</scope>
    <source>
        <strain evidence="2 3">BNJ-SS-45</strain>
    </source>
</reference>
<name>A0A2T6GN74_9PSED</name>
<protein>
    <recommendedName>
        <fullName evidence="1">DUF4376 domain-containing protein</fullName>
    </recommendedName>
</protein>
<sequence>MYWMGGQLMNGFAVRADGRGCRAVDGVEHLLEGEVFSVEYPTLALNATDRLALIADERFRREEAGIVVQGLAIQTDRASQAKLTRAAVRASRDANYVIHWKLENGSFVQLDARQVQVCDSAVDAYVQACFMRESELVDAVDAGLYEASMLIAGWPAVEFSAAPELL</sequence>
<evidence type="ECO:0000313" key="3">
    <source>
        <dbReference type="Proteomes" id="UP000244178"/>
    </source>
</evidence>
<proteinExistence type="predicted"/>
<dbReference type="InterPro" id="IPR025484">
    <property type="entry name" value="DUF4376"/>
</dbReference>
<organism evidence="2 3">
    <name type="scientific">Pseudomonas protegens</name>
    <dbReference type="NCBI Taxonomy" id="380021"/>
    <lineage>
        <taxon>Bacteria</taxon>
        <taxon>Pseudomonadati</taxon>
        <taxon>Pseudomonadota</taxon>
        <taxon>Gammaproteobacteria</taxon>
        <taxon>Pseudomonadales</taxon>
        <taxon>Pseudomonadaceae</taxon>
        <taxon>Pseudomonas</taxon>
    </lineage>
</organism>
<dbReference type="Pfam" id="PF14301">
    <property type="entry name" value="DUF4376"/>
    <property type="match status" value="1"/>
</dbReference>
<comment type="caution">
    <text evidence="2">The sequence shown here is derived from an EMBL/GenBank/DDBJ whole genome shotgun (WGS) entry which is preliminary data.</text>
</comment>
<dbReference type="Proteomes" id="UP000244178">
    <property type="component" value="Unassembled WGS sequence"/>
</dbReference>
<gene>
    <name evidence="2" type="ORF">C5U62_09020</name>
</gene>
<accession>A0A2T6GN74</accession>
<feature type="domain" description="DUF4376" evidence="1">
    <location>
        <begin position="49"/>
        <end position="147"/>
    </location>
</feature>
<dbReference type="AlphaFoldDB" id="A0A2T6GN74"/>